<reference evidence="2" key="1">
    <citation type="journal article" date="2015" name="Nature">
        <title>Complex archaea that bridge the gap between prokaryotes and eukaryotes.</title>
        <authorList>
            <person name="Spang A."/>
            <person name="Saw J.H."/>
            <person name="Jorgensen S.L."/>
            <person name="Zaremba-Niedzwiedzka K."/>
            <person name="Martijn J."/>
            <person name="Lind A.E."/>
            <person name="van Eijk R."/>
            <person name="Schleper C."/>
            <person name="Guy L."/>
            <person name="Ettema T.J."/>
        </authorList>
    </citation>
    <scope>NUCLEOTIDE SEQUENCE</scope>
</reference>
<accession>A0A0F9BRI8</accession>
<evidence type="ECO:0000256" key="1">
    <source>
        <dbReference type="SAM" id="MobiDB-lite"/>
    </source>
</evidence>
<organism evidence="2">
    <name type="scientific">marine sediment metagenome</name>
    <dbReference type="NCBI Taxonomy" id="412755"/>
    <lineage>
        <taxon>unclassified sequences</taxon>
        <taxon>metagenomes</taxon>
        <taxon>ecological metagenomes</taxon>
    </lineage>
</organism>
<name>A0A0F9BRI8_9ZZZZ</name>
<dbReference type="AlphaFoldDB" id="A0A0F9BRI8"/>
<protein>
    <submittedName>
        <fullName evidence="2">Uncharacterized protein</fullName>
    </submittedName>
</protein>
<gene>
    <name evidence="2" type="ORF">LCGC14_2414540</name>
</gene>
<sequence length="102" mass="11774">MSVRGCWWLVAKEAGQTVLIFGSDRSEEDARQKGLDMLGGRDFEVKRLRTRNLARASAMLRGHKLEDSHSLSDAMKRQVHEKGLRRLRRRRTPKPPPPPSLW</sequence>
<feature type="region of interest" description="Disordered" evidence="1">
    <location>
        <begin position="63"/>
        <end position="102"/>
    </location>
</feature>
<dbReference type="EMBL" id="LAZR01036566">
    <property type="protein sequence ID" value="KKL24515.1"/>
    <property type="molecule type" value="Genomic_DNA"/>
</dbReference>
<feature type="compositionally biased region" description="Basic and acidic residues" evidence="1">
    <location>
        <begin position="63"/>
        <end position="84"/>
    </location>
</feature>
<comment type="caution">
    <text evidence="2">The sequence shown here is derived from an EMBL/GenBank/DDBJ whole genome shotgun (WGS) entry which is preliminary data.</text>
</comment>
<evidence type="ECO:0000313" key="2">
    <source>
        <dbReference type="EMBL" id="KKL24515.1"/>
    </source>
</evidence>
<proteinExistence type="predicted"/>